<name>A0A1E3B4A9_ASPCR</name>
<dbReference type="PANTHER" id="PTHR43355:SF2">
    <property type="entry name" value="FLAVIN REDUCTASE (NADPH)"/>
    <property type="match status" value="1"/>
</dbReference>
<evidence type="ECO:0000256" key="1">
    <source>
        <dbReference type="ARBA" id="ARBA00038376"/>
    </source>
</evidence>
<keyword evidence="5" id="KW-1185">Reference proteome</keyword>
<feature type="compositionally biased region" description="Basic residues" evidence="2">
    <location>
        <begin position="1"/>
        <end position="21"/>
    </location>
</feature>
<protein>
    <recommendedName>
        <fullName evidence="3">NAD-dependent epimerase/dehydratase domain-containing protein</fullName>
    </recommendedName>
</protein>
<dbReference type="SUPFAM" id="SSF51735">
    <property type="entry name" value="NAD(P)-binding Rossmann-fold domains"/>
    <property type="match status" value="1"/>
</dbReference>
<dbReference type="InterPro" id="IPR001509">
    <property type="entry name" value="Epimerase_deHydtase"/>
</dbReference>
<dbReference type="OrthoDB" id="10250730at2759"/>
<dbReference type="Gene3D" id="3.40.50.720">
    <property type="entry name" value="NAD(P)-binding Rossmann-like Domain"/>
    <property type="match status" value="1"/>
</dbReference>
<comment type="caution">
    <text evidence="4">The sequence shown here is derived from an EMBL/GenBank/DDBJ whole genome shotgun (WGS) entry which is preliminary data.</text>
</comment>
<feature type="domain" description="NAD-dependent epimerase/dehydratase" evidence="3">
    <location>
        <begin position="30"/>
        <end position="104"/>
    </location>
</feature>
<dbReference type="Pfam" id="PF01370">
    <property type="entry name" value="Epimerase"/>
    <property type="match status" value="1"/>
</dbReference>
<sequence>MSTPFRSHKSKRTSRSHKKKTDRGLPPLRIAVLGPTGQCGSCIVDELLYRGHDVVGVSRNPPETWKEGENSAHRGVYESVAVDVRDEGMLRDVFSSGFDAIVCAFAPGIRDLKSVYENGVEGHGRVKRALLGSSHSGSFIVIGGAGSLHTMNRRQLVDETGFAYSWWYTWPDEHFNYMRVRARTHGNFFFSLFIAGFRWARNNVEHPGWFSWLFRPLAWTYLFLAKRKLTAPQTRSLITSTRTALTMWEGVREKKWTFLSPPGQLRDQGVRTGRYKIFIDSEEDPAVEAVDGAIYNEDLAVAVADEIEGPRMTFLHWSVVGRVGLAAW</sequence>
<dbReference type="EMBL" id="JXNT01000014">
    <property type="protein sequence ID" value="ODM15783.1"/>
    <property type="molecule type" value="Genomic_DNA"/>
</dbReference>
<dbReference type="Proteomes" id="UP000094569">
    <property type="component" value="Unassembled WGS sequence"/>
</dbReference>
<evidence type="ECO:0000256" key="2">
    <source>
        <dbReference type="SAM" id="MobiDB-lite"/>
    </source>
</evidence>
<dbReference type="GO" id="GO:0016646">
    <property type="term" value="F:oxidoreductase activity, acting on the CH-NH group of donors, NAD or NADP as acceptor"/>
    <property type="evidence" value="ECO:0007669"/>
    <property type="project" value="TreeGrafter"/>
</dbReference>
<evidence type="ECO:0000259" key="3">
    <source>
        <dbReference type="Pfam" id="PF01370"/>
    </source>
</evidence>
<organism evidence="4 5">
    <name type="scientific">Aspergillus cristatus</name>
    <name type="common">Chinese Fuzhuan brick tea-fermentation fungus</name>
    <name type="synonym">Eurotium cristatum</name>
    <dbReference type="NCBI Taxonomy" id="573508"/>
    <lineage>
        <taxon>Eukaryota</taxon>
        <taxon>Fungi</taxon>
        <taxon>Dikarya</taxon>
        <taxon>Ascomycota</taxon>
        <taxon>Pezizomycotina</taxon>
        <taxon>Eurotiomycetes</taxon>
        <taxon>Eurotiomycetidae</taxon>
        <taxon>Eurotiales</taxon>
        <taxon>Aspergillaceae</taxon>
        <taxon>Aspergillus</taxon>
        <taxon>Aspergillus subgen. Aspergillus</taxon>
    </lineage>
</organism>
<dbReference type="InterPro" id="IPR051606">
    <property type="entry name" value="Polyketide_Oxido-like"/>
</dbReference>
<evidence type="ECO:0000313" key="4">
    <source>
        <dbReference type="EMBL" id="ODM15783.1"/>
    </source>
</evidence>
<dbReference type="InterPro" id="IPR036291">
    <property type="entry name" value="NAD(P)-bd_dom_sf"/>
</dbReference>
<proteinExistence type="inferred from homology"/>
<accession>A0A1E3B4A9</accession>
<dbReference type="STRING" id="573508.A0A1E3B4A9"/>
<dbReference type="AlphaFoldDB" id="A0A1E3B4A9"/>
<evidence type="ECO:0000313" key="5">
    <source>
        <dbReference type="Proteomes" id="UP000094569"/>
    </source>
</evidence>
<reference evidence="4 5" key="1">
    <citation type="journal article" date="2016" name="BMC Genomics">
        <title>Comparative genomic and transcriptomic analyses of the Fuzhuan brick tea-fermentation fungus Aspergillus cristatus.</title>
        <authorList>
            <person name="Ge Y."/>
            <person name="Wang Y."/>
            <person name="Liu Y."/>
            <person name="Tan Y."/>
            <person name="Ren X."/>
            <person name="Zhang X."/>
            <person name="Hyde K.D."/>
            <person name="Liu Y."/>
            <person name="Liu Z."/>
        </authorList>
    </citation>
    <scope>NUCLEOTIDE SEQUENCE [LARGE SCALE GENOMIC DNA]</scope>
    <source>
        <strain evidence="4 5">GZAAS20.1005</strain>
    </source>
</reference>
<dbReference type="PANTHER" id="PTHR43355">
    <property type="entry name" value="FLAVIN REDUCTASE (NADPH)"/>
    <property type="match status" value="1"/>
</dbReference>
<dbReference type="VEuPathDB" id="FungiDB:SI65_08623"/>
<comment type="similarity">
    <text evidence="1">Belongs to the avfA family.</text>
</comment>
<feature type="region of interest" description="Disordered" evidence="2">
    <location>
        <begin position="1"/>
        <end position="27"/>
    </location>
</feature>
<gene>
    <name evidence="4" type="ORF">SI65_08623</name>
</gene>